<gene>
    <name evidence="3" type="ORF">E3N88_40531</name>
</gene>
<reference evidence="3 4" key="1">
    <citation type="submission" date="2019-05" db="EMBL/GenBank/DDBJ databases">
        <title>Mikania micrantha, genome provides insights into the molecular mechanism of rapid growth.</title>
        <authorList>
            <person name="Liu B."/>
        </authorList>
    </citation>
    <scope>NUCLEOTIDE SEQUENCE [LARGE SCALE GENOMIC DNA]</scope>
    <source>
        <strain evidence="3">NLD-2019</strain>
        <tissue evidence="3">Leaf</tissue>
    </source>
</reference>
<comment type="caution">
    <text evidence="3">The sequence shown here is derived from an EMBL/GenBank/DDBJ whole genome shotgun (WGS) entry which is preliminary data.</text>
</comment>
<evidence type="ECO:0000256" key="2">
    <source>
        <dbReference type="SAM" id="SignalP"/>
    </source>
</evidence>
<dbReference type="EMBL" id="SZYD01000019">
    <property type="protein sequence ID" value="KAD2393554.1"/>
    <property type="molecule type" value="Genomic_DNA"/>
</dbReference>
<organism evidence="3 4">
    <name type="scientific">Mikania micrantha</name>
    <name type="common">bitter vine</name>
    <dbReference type="NCBI Taxonomy" id="192012"/>
    <lineage>
        <taxon>Eukaryota</taxon>
        <taxon>Viridiplantae</taxon>
        <taxon>Streptophyta</taxon>
        <taxon>Embryophyta</taxon>
        <taxon>Tracheophyta</taxon>
        <taxon>Spermatophyta</taxon>
        <taxon>Magnoliopsida</taxon>
        <taxon>eudicotyledons</taxon>
        <taxon>Gunneridae</taxon>
        <taxon>Pentapetalae</taxon>
        <taxon>asterids</taxon>
        <taxon>campanulids</taxon>
        <taxon>Asterales</taxon>
        <taxon>Asteraceae</taxon>
        <taxon>Asteroideae</taxon>
        <taxon>Heliantheae alliance</taxon>
        <taxon>Eupatorieae</taxon>
        <taxon>Mikania</taxon>
    </lineage>
</organism>
<feature type="signal peptide" evidence="2">
    <location>
        <begin position="1"/>
        <end position="27"/>
    </location>
</feature>
<dbReference type="AlphaFoldDB" id="A0A5N6LN06"/>
<evidence type="ECO:0000313" key="3">
    <source>
        <dbReference type="EMBL" id="KAD2393554.1"/>
    </source>
</evidence>
<keyword evidence="4" id="KW-1185">Reference proteome</keyword>
<accession>A0A5N6LN06</accession>
<evidence type="ECO:0008006" key="5">
    <source>
        <dbReference type="Google" id="ProtNLM"/>
    </source>
</evidence>
<proteinExistence type="predicted"/>
<feature type="region of interest" description="Disordered" evidence="1">
    <location>
        <begin position="102"/>
        <end position="130"/>
    </location>
</feature>
<dbReference type="Proteomes" id="UP000326396">
    <property type="component" value="Linkage Group LG9"/>
</dbReference>
<evidence type="ECO:0000256" key="1">
    <source>
        <dbReference type="SAM" id="MobiDB-lite"/>
    </source>
</evidence>
<name>A0A5N6LN06_9ASTR</name>
<keyword evidence="2" id="KW-0732">Signal</keyword>
<protein>
    <recommendedName>
        <fullName evidence="5">Extensin domain-containing protein</fullName>
    </recommendedName>
</protein>
<feature type="chain" id="PRO_5024446668" description="Extensin domain-containing protein" evidence="2">
    <location>
        <begin position="28"/>
        <end position="130"/>
    </location>
</feature>
<feature type="region of interest" description="Disordered" evidence="1">
    <location>
        <begin position="36"/>
        <end position="70"/>
    </location>
</feature>
<feature type="compositionally biased region" description="Low complexity" evidence="1">
    <location>
        <begin position="106"/>
        <end position="117"/>
    </location>
</feature>
<evidence type="ECO:0000313" key="4">
    <source>
        <dbReference type="Proteomes" id="UP000326396"/>
    </source>
</evidence>
<sequence length="130" mass="14104">MSSNIFQILSTLLFLYITLNSPVLVVGQDCPYPCYPPPIGGGNNGGGNNQPKTTFPPPSQTGYYPSPSSIFPYNPPNPNYYGNGPPSPDPIVPWFPFYYKKPPHNTDQPSSTSSQTRSTDKDVKSSTSGI</sequence>
<dbReference type="PANTHER" id="PTHR37702">
    <property type="entry name" value="PROLINE-RICH FAMILY PROTEIN"/>
    <property type="match status" value="1"/>
</dbReference>
<dbReference type="PANTHER" id="PTHR37702:SF1">
    <property type="entry name" value="HYDROXYPROLINE-RICH GLYCOPROTEIN FAMILY PROTEIN"/>
    <property type="match status" value="1"/>
</dbReference>